<keyword evidence="1" id="KW-0175">Coiled coil</keyword>
<dbReference type="Pfam" id="PF12969">
    <property type="entry name" value="DUF3857"/>
    <property type="match status" value="1"/>
</dbReference>
<evidence type="ECO:0000256" key="1">
    <source>
        <dbReference type="SAM" id="Coils"/>
    </source>
</evidence>
<evidence type="ECO:0000313" key="5">
    <source>
        <dbReference type="Proteomes" id="UP000560658"/>
    </source>
</evidence>
<gene>
    <name evidence="4" type="ORF">GGR06_002790</name>
</gene>
<evidence type="ECO:0000256" key="2">
    <source>
        <dbReference type="SAM" id="SignalP"/>
    </source>
</evidence>
<proteinExistence type="predicted"/>
<dbReference type="Gene3D" id="2.60.40.3140">
    <property type="match status" value="1"/>
</dbReference>
<dbReference type="AlphaFoldDB" id="A0A840D3I4"/>
<dbReference type="Gene3D" id="2.60.120.1130">
    <property type="match status" value="1"/>
</dbReference>
<keyword evidence="2" id="KW-0732">Signal</keyword>
<dbReference type="EMBL" id="JACIER010000011">
    <property type="protein sequence ID" value="MBB4044988.1"/>
    <property type="molecule type" value="Genomic_DNA"/>
</dbReference>
<reference evidence="4" key="1">
    <citation type="submission" date="2020-08" db="EMBL/GenBank/DDBJ databases">
        <title>Genomic Encyclopedia of Type Strains, Phase IV (KMG-IV): sequencing the most valuable type-strain genomes for metagenomic binning, comparative biology and taxonomic classification.</title>
        <authorList>
            <person name="Goeker M."/>
        </authorList>
    </citation>
    <scope>NUCLEOTIDE SEQUENCE [LARGE SCALE GENOMIC DNA]</scope>
    <source>
        <strain evidence="4">DSM 105720</strain>
    </source>
</reference>
<feature type="coiled-coil region" evidence="1">
    <location>
        <begin position="535"/>
        <end position="562"/>
    </location>
</feature>
<feature type="signal peptide" evidence="2">
    <location>
        <begin position="1"/>
        <end position="22"/>
    </location>
</feature>
<evidence type="ECO:0000313" key="4">
    <source>
        <dbReference type="EMBL" id="MBB4044988.1"/>
    </source>
</evidence>
<accession>A0A840D3I4</accession>
<comment type="caution">
    <text evidence="4">The sequence shown here is derived from an EMBL/GenBank/DDBJ whole genome shotgun (WGS) entry which is preliminary data.</text>
</comment>
<keyword evidence="5" id="KW-1185">Reference proteome</keyword>
<feature type="chain" id="PRO_5032557778" description="DUF3857 domain-containing protein" evidence="2">
    <location>
        <begin position="23"/>
        <end position="727"/>
    </location>
</feature>
<dbReference type="InterPro" id="IPR024618">
    <property type="entry name" value="DUF3857"/>
</dbReference>
<name>A0A840D3I4_9BACE</name>
<dbReference type="RefSeq" id="WP_183208978.1">
    <property type="nucleotide sequence ID" value="NZ_JACIER010000011.1"/>
</dbReference>
<protein>
    <recommendedName>
        <fullName evidence="3">DUF3857 domain-containing protein</fullName>
    </recommendedName>
</protein>
<organism evidence="4 5">
    <name type="scientific">Bacteroides reticulotermitis</name>
    <dbReference type="NCBI Taxonomy" id="1133319"/>
    <lineage>
        <taxon>Bacteria</taxon>
        <taxon>Pseudomonadati</taxon>
        <taxon>Bacteroidota</taxon>
        <taxon>Bacteroidia</taxon>
        <taxon>Bacteroidales</taxon>
        <taxon>Bacteroidaceae</taxon>
        <taxon>Bacteroides</taxon>
    </lineage>
</organism>
<sequence>MTKLNRFYVFIVAMLITQAAFADDYKQYAQTVRDSIWAWDKAEFKNYNVPEKYKDESAVILALHEEVYATGSTRIRYTGRGLLGFGLNKELNYMHVFRKMIKLNDKKALADNAEIQFKESDKTMGYYSKTIYKNVIGVRVIKPNGTIKEVDISEAVSITEGKKDKESNKKLAVSDLEVGDILDFFYHEEGRIDYMNIPEQVFTFASKYPILSYSVHCELSKNMTNEYRLLNGAPDFTQSTNEDGDIVLDVKQTDIAKTPESKWLSPYRQFPTIRLCVLYNSNKKIYKPLTARGKGLHKNLPPEQILKDAMHAYNGSSYYLAVKTLNKRIKKHLKKNPSLDKKQLAEYINLTLTNEVQLYNTTRYKTYISTLGALFSKYKIDYKFGFVTDRFDTRNQDAIAYWDYFVVLVANQDSQVFGPPRYRYHIGPYASYEGETVQMVTPKTFNTINFSNLEKRQSEMVIPVSSADQNMNKTEMTVRLAEDNSLTLDINRRTLLSGHQANGRYSDLITAADWRDSVHTWLGEKTYMETLLVKAAKNKKEIESHEASLAKIRKEKETEAKDEIKSYHDLEVKELKEHSFSALGVTPDSPQMIYDVKYTLDGLVKRAGNNYILDAGKLIGSQLTLDESNQQRTLDIYMPYARSYEHEIKVEIPAGYTAENIQTLNQSVDNACGAFISSADIDGSTLRIKAKKIYKHNYEPAANWNKLVEMIDAANNFYGQSIILKKK</sequence>
<feature type="domain" description="DUF3857" evidence="3">
    <location>
        <begin position="98"/>
        <end position="251"/>
    </location>
</feature>
<dbReference type="Proteomes" id="UP000560658">
    <property type="component" value="Unassembled WGS sequence"/>
</dbReference>
<evidence type="ECO:0000259" key="3">
    <source>
        <dbReference type="Pfam" id="PF12969"/>
    </source>
</evidence>